<proteinExistence type="predicted"/>
<organism evidence="1 2">
    <name type="scientific">Tieghemiomyces parasiticus</name>
    <dbReference type="NCBI Taxonomy" id="78921"/>
    <lineage>
        <taxon>Eukaryota</taxon>
        <taxon>Fungi</taxon>
        <taxon>Fungi incertae sedis</taxon>
        <taxon>Zoopagomycota</taxon>
        <taxon>Kickxellomycotina</taxon>
        <taxon>Dimargaritomycetes</taxon>
        <taxon>Dimargaritales</taxon>
        <taxon>Dimargaritaceae</taxon>
        <taxon>Tieghemiomyces</taxon>
    </lineage>
</organism>
<comment type="caution">
    <text evidence="1">The sequence shown here is derived from an EMBL/GenBank/DDBJ whole genome shotgun (WGS) entry which is preliminary data.</text>
</comment>
<dbReference type="OrthoDB" id="2250046at2759"/>
<gene>
    <name evidence="1" type="ORF">IWQ60_010853</name>
</gene>
<dbReference type="SUPFAM" id="SSF89919">
    <property type="entry name" value="Ribosome-binding factor A, RbfA"/>
    <property type="match status" value="1"/>
</dbReference>
<dbReference type="EMBL" id="JANBPT010001101">
    <property type="protein sequence ID" value="KAJ1910068.1"/>
    <property type="molecule type" value="Genomic_DNA"/>
</dbReference>
<reference evidence="1" key="1">
    <citation type="submission" date="2022-07" db="EMBL/GenBank/DDBJ databases">
        <title>Phylogenomic reconstructions and comparative analyses of Kickxellomycotina fungi.</title>
        <authorList>
            <person name="Reynolds N.K."/>
            <person name="Stajich J.E."/>
            <person name="Barry K."/>
            <person name="Grigoriev I.V."/>
            <person name="Crous P."/>
            <person name="Smith M.E."/>
        </authorList>
    </citation>
    <scope>NUCLEOTIDE SEQUENCE</scope>
    <source>
        <strain evidence="1">RSA 861</strain>
    </source>
</reference>
<dbReference type="Proteomes" id="UP001150569">
    <property type="component" value="Unassembled WGS sequence"/>
</dbReference>
<evidence type="ECO:0000313" key="1">
    <source>
        <dbReference type="EMBL" id="KAJ1910068.1"/>
    </source>
</evidence>
<name>A0A9W8DM79_9FUNG</name>
<dbReference type="AlphaFoldDB" id="A0A9W8DM79"/>
<sequence>MSRLPASRLGTVGWWPAMPIPATRPACLACRSYASYSQRRNELRPEEKEAKARRQEDFILQNFMVMGKHLRYFRKNHKNVADRERKVADRQANIVHAVPSRDHFHRPDEQVAAVQDRYSQRIAKALRVSLTAESLPVSLLSPVHWDVNRIYVTNDRKRAEVWWIPTLNDPTVTQAVLEDALVIYGDVLASYVHKRMQPRVKTKLVFRCGQKIQSLLDQVAEDVKEPGPT</sequence>
<accession>A0A9W8DM79</accession>
<protein>
    <submittedName>
        <fullName evidence="1">Uncharacterized protein</fullName>
    </submittedName>
</protein>
<evidence type="ECO:0000313" key="2">
    <source>
        <dbReference type="Proteomes" id="UP001150569"/>
    </source>
</evidence>
<dbReference type="InterPro" id="IPR023799">
    <property type="entry name" value="RbfA_dom_sf"/>
</dbReference>
<keyword evidence="2" id="KW-1185">Reference proteome</keyword>